<dbReference type="SUPFAM" id="SSF56112">
    <property type="entry name" value="Protein kinase-like (PK-like)"/>
    <property type="match status" value="1"/>
</dbReference>
<evidence type="ECO:0000313" key="1">
    <source>
        <dbReference type="EMBL" id="PWA88226.1"/>
    </source>
</evidence>
<dbReference type="Proteomes" id="UP000245207">
    <property type="component" value="Unassembled WGS sequence"/>
</dbReference>
<sequence length="171" mass="18704">MACGGGPANPSPPLSWASRLKIAQGTARGLAHIHECSPRKHVHGNIKSSKILLDDDLQPFISEARISGHKPSPKCDVYSFGIVLLEMLTGRSPDGGGLDNDGKGLESFVRKVFREERPLSEIIDPVLLQEVHAKKQVVAAFHVALNCTELDPEVRPKMRIVSDSLDRIKLQ</sequence>
<keyword evidence="2" id="KW-1185">Reference proteome</keyword>
<dbReference type="InterPro" id="IPR011009">
    <property type="entry name" value="Kinase-like_dom_sf"/>
</dbReference>
<proteinExistence type="predicted"/>
<accession>A0A2U1PR34</accession>
<keyword evidence="1" id="KW-0418">Kinase</keyword>
<dbReference type="OrthoDB" id="1911848at2759"/>
<reference evidence="1 2" key="1">
    <citation type="journal article" date="2018" name="Mol. Plant">
        <title>The genome of Artemisia annua provides insight into the evolution of Asteraceae family and artemisinin biosynthesis.</title>
        <authorList>
            <person name="Shen Q."/>
            <person name="Zhang L."/>
            <person name="Liao Z."/>
            <person name="Wang S."/>
            <person name="Yan T."/>
            <person name="Shi P."/>
            <person name="Liu M."/>
            <person name="Fu X."/>
            <person name="Pan Q."/>
            <person name="Wang Y."/>
            <person name="Lv Z."/>
            <person name="Lu X."/>
            <person name="Zhang F."/>
            <person name="Jiang W."/>
            <person name="Ma Y."/>
            <person name="Chen M."/>
            <person name="Hao X."/>
            <person name="Li L."/>
            <person name="Tang Y."/>
            <person name="Lv G."/>
            <person name="Zhou Y."/>
            <person name="Sun X."/>
            <person name="Brodelius P.E."/>
            <person name="Rose J.K.C."/>
            <person name="Tang K."/>
        </authorList>
    </citation>
    <scope>NUCLEOTIDE SEQUENCE [LARGE SCALE GENOMIC DNA]</scope>
    <source>
        <strain evidence="2">cv. Huhao1</strain>
        <tissue evidence="1">Leaf</tissue>
    </source>
</reference>
<organism evidence="1 2">
    <name type="scientific">Artemisia annua</name>
    <name type="common">Sweet wormwood</name>
    <dbReference type="NCBI Taxonomy" id="35608"/>
    <lineage>
        <taxon>Eukaryota</taxon>
        <taxon>Viridiplantae</taxon>
        <taxon>Streptophyta</taxon>
        <taxon>Embryophyta</taxon>
        <taxon>Tracheophyta</taxon>
        <taxon>Spermatophyta</taxon>
        <taxon>Magnoliopsida</taxon>
        <taxon>eudicotyledons</taxon>
        <taxon>Gunneridae</taxon>
        <taxon>Pentapetalae</taxon>
        <taxon>asterids</taxon>
        <taxon>campanulids</taxon>
        <taxon>Asterales</taxon>
        <taxon>Asteraceae</taxon>
        <taxon>Asteroideae</taxon>
        <taxon>Anthemideae</taxon>
        <taxon>Artemisiinae</taxon>
        <taxon>Artemisia</taxon>
    </lineage>
</organism>
<name>A0A2U1PR34_ARTAN</name>
<dbReference type="PANTHER" id="PTHR48007:SF8">
    <property type="entry name" value="RECEPTOR PROTEIN KINASE-LIKE PROTEIN ZAR1"/>
    <property type="match status" value="1"/>
</dbReference>
<protein>
    <submittedName>
        <fullName evidence="1">Leucine-rich repeat protein kinase family protein</fullName>
    </submittedName>
</protein>
<dbReference type="InterPro" id="IPR046959">
    <property type="entry name" value="PRK1-6/SRF4-like"/>
</dbReference>
<dbReference type="EMBL" id="PKPP01000833">
    <property type="protein sequence ID" value="PWA88226.1"/>
    <property type="molecule type" value="Genomic_DNA"/>
</dbReference>
<keyword evidence="1" id="KW-0808">Transferase</keyword>
<comment type="caution">
    <text evidence="1">The sequence shown here is derived from an EMBL/GenBank/DDBJ whole genome shotgun (WGS) entry which is preliminary data.</text>
</comment>
<dbReference type="GO" id="GO:0016301">
    <property type="term" value="F:kinase activity"/>
    <property type="evidence" value="ECO:0007669"/>
    <property type="project" value="UniProtKB-KW"/>
</dbReference>
<dbReference type="PANTHER" id="PTHR48007">
    <property type="entry name" value="LEUCINE-RICH REPEAT RECEPTOR-LIKE PROTEIN KINASE PXC1"/>
    <property type="match status" value="1"/>
</dbReference>
<gene>
    <name evidence="1" type="ORF">CTI12_AA120630</name>
</gene>
<evidence type="ECO:0000313" key="2">
    <source>
        <dbReference type="Proteomes" id="UP000245207"/>
    </source>
</evidence>
<dbReference type="Gene3D" id="1.10.510.10">
    <property type="entry name" value="Transferase(Phosphotransferase) domain 1"/>
    <property type="match status" value="2"/>
</dbReference>
<dbReference type="AlphaFoldDB" id="A0A2U1PR34"/>